<accession>A0A562SVB7</accession>
<dbReference type="EMBL" id="VLLF01000007">
    <property type="protein sequence ID" value="TWI84706.1"/>
    <property type="molecule type" value="Genomic_DNA"/>
</dbReference>
<proteinExistence type="predicted"/>
<dbReference type="SUPFAM" id="SSF88874">
    <property type="entry name" value="Receptor-binding domain of short tail fibre protein gp12"/>
    <property type="match status" value="1"/>
</dbReference>
<protein>
    <submittedName>
        <fullName evidence="2">Microcystin-dependent protein</fullName>
    </submittedName>
</protein>
<dbReference type="InterPro" id="IPR037053">
    <property type="entry name" value="Phage_tail_collar_dom_sf"/>
</dbReference>
<keyword evidence="3" id="KW-1185">Reference proteome</keyword>
<reference evidence="2 3" key="1">
    <citation type="submission" date="2019-07" db="EMBL/GenBank/DDBJ databases">
        <title>Genomic Encyclopedia of Archaeal and Bacterial Type Strains, Phase II (KMG-II): from individual species to whole genera.</title>
        <authorList>
            <person name="Goeker M."/>
        </authorList>
    </citation>
    <scope>NUCLEOTIDE SEQUENCE [LARGE SCALE GENOMIC DNA]</scope>
    <source>
        <strain evidence="2 3">ATCC BAA-252</strain>
    </source>
</reference>
<evidence type="ECO:0000313" key="3">
    <source>
        <dbReference type="Proteomes" id="UP000320593"/>
    </source>
</evidence>
<gene>
    <name evidence="2" type="ORF">JM93_03040</name>
</gene>
<organism evidence="2 3">
    <name type="scientific">Roseibium hamelinense</name>
    <dbReference type="NCBI Taxonomy" id="150831"/>
    <lineage>
        <taxon>Bacteria</taxon>
        <taxon>Pseudomonadati</taxon>
        <taxon>Pseudomonadota</taxon>
        <taxon>Alphaproteobacteria</taxon>
        <taxon>Hyphomicrobiales</taxon>
        <taxon>Stappiaceae</taxon>
        <taxon>Roseibium</taxon>
    </lineage>
</organism>
<feature type="domain" description="Phage tail collar" evidence="1">
    <location>
        <begin position="7"/>
        <end position="63"/>
    </location>
</feature>
<comment type="caution">
    <text evidence="2">The sequence shown here is derived from an EMBL/GenBank/DDBJ whole genome shotgun (WGS) entry which is preliminary data.</text>
</comment>
<dbReference type="Pfam" id="PF07484">
    <property type="entry name" value="Collar"/>
    <property type="match status" value="1"/>
</dbReference>
<dbReference type="Gene3D" id="3.90.1340.10">
    <property type="entry name" value="Phage tail collar domain"/>
    <property type="match status" value="1"/>
</dbReference>
<sequence length="203" mass="21305">MEDQYLGMLACLGFGFAPRNFAFCSGQLVSISQNTALYSLLGTAYGGDGRTVFALPELRGRAPVGYGQQPGFSLWRLGDQVGQEYKALNMLELPVHNHNFITDSKSVVSQTEFRASTTQGTKAIPSDGDYIGAGPAFGAPQPAYVPKDFAGTTVALSGASTTSSLDLVAAIGSTGGGQAFSIMQPVQAVNWCICISGIYPSRT</sequence>
<evidence type="ECO:0000313" key="2">
    <source>
        <dbReference type="EMBL" id="TWI84706.1"/>
    </source>
</evidence>
<dbReference type="AlphaFoldDB" id="A0A562SVB7"/>
<dbReference type="RefSeq" id="WP_208995195.1">
    <property type="nucleotide sequence ID" value="NZ_SMLY01000054.1"/>
</dbReference>
<dbReference type="Proteomes" id="UP000320593">
    <property type="component" value="Unassembled WGS sequence"/>
</dbReference>
<name>A0A562SVB7_9HYPH</name>
<dbReference type="InterPro" id="IPR011083">
    <property type="entry name" value="Phage_tail_collar_dom"/>
</dbReference>
<evidence type="ECO:0000259" key="1">
    <source>
        <dbReference type="Pfam" id="PF07484"/>
    </source>
</evidence>